<dbReference type="GO" id="GO:0006747">
    <property type="term" value="P:FAD biosynthetic process"/>
    <property type="evidence" value="ECO:0007669"/>
    <property type="project" value="UniProtKB-UniPathway"/>
</dbReference>
<keyword evidence="7 13" id="KW-0548">Nucleotidyltransferase</keyword>
<proteinExistence type="inferred from homology"/>
<evidence type="ECO:0000256" key="1">
    <source>
        <dbReference type="ARBA" id="ARBA00004726"/>
    </source>
</evidence>
<evidence type="ECO:0000256" key="8">
    <source>
        <dbReference type="ARBA" id="ARBA00022741"/>
    </source>
</evidence>
<dbReference type="InterPro" id="IPR015864">
    <property type="entry name" value="FAD_synthase"/>
</dbReference>
<dbReference type="STRING" id="1121476.SAMN02745751_00869"/>
<dbReference type="GO" id="GO:0003919">
    <property type="term" value="F:FMN adenylyltransferase activity"/>
    <property type="evidence" value="ECO:0007669"/>
    <property type="project" value="UniProtKB-EC"/>
</dbReference>
<dbReference type="GO" id="GO:0009398">
    <property type="term" value="P:FMN biosynthetic process"/>
    <property type="evidence" value="ECO:0007669"/>
    <property type="project" value="TreeGrafter"/>
</dbReference>
<dbReference type="GO" id="GO:0005524">
    <property type="term" value="F:ATP binding"/>
    <property type="evidence" value="ECO:0007669"/>
    <property type="project" value="UniProtKB-KW"/>
</dbReference>
<evidence type="ECO:0000256" key="11">
    <source>
        <dbReference type="ARBA" id="ARBA00049494"/>
    </source>
</evidence>
<dbReference type="Proteomes" id="UP000184052">
    <property type="component" value="Unassembled WGS sequence"/>
</dbReference>
<evidence type="ECO:0000256" key="9">
    <source>
        <dbReference type="ARBA" id="ARBA00022827"/>
    </source>
</evidence>
<keyword evidence="14" id="KW-1185">Reference proteome</keyword>
<dbReference type="InterPro" id="IPR014729">
    <property type="entry name" value="Rossmann-like_a/b/a_fold"/>
</dbReference>
<evidence type="ECO:0000256" key="6">
    <source>
        <dbReference type="ARBA" id="ARBA00022679"/>
    </source>
</evidence>
<evidence type="ECO:0000313" key="14">
    <source>
        <dbReference type="Proteomes" id="UP000184052"/>
    </source>
</evidence>
<dbReference type="AlphaFoldDB" id="A0A1M6DD41"/>
<dbReference type="SUPFAM" id="SSF52374">
    <property type="entry name" value="Nucleotidylyl transferase"/>
    <property type="match status" value="1"/>
</dbReference>
<comment type="pathway">
    <text evidence="1">Cofactor biosynthesis; FAD biosynthesis; FAD from FMN: step 1/1.</text>
</comment>
<dbReference type="OrthoDB" id="9803667at2"/>
<protein>
    <recommendedName>
        <fullName evidence="3">FAD synthase</fullName>
        <ecNumber evidence="3">2.7.7.2</ecNumber>
    </recommendedName>
</protein>
<organism evidence="13 14">
    <name type="scientific">Dethiosulfatibacter aminovorans DSM 17477</name>
    <dbReference type="NCBI Taxonomy" id="1121476"/>
    <lineage>
        <taxon>Bacteria</taxon>
        <taxon>Bacillati</taxon>
        <taxon>Bacillota</taxon>
        <taxon>Tissierellia</taxon>
        <taxon>Dethiosulfatibacter</taxon>
    </lineage>
</organism>
<evidence type="ECO:0000256" key="2">
    <source>
        <dbReference type="ARBA" id="ARBA00010214"/>
    </source>
</evidence>
<dbReference type="EC" id="2.7.7.2" evidence="3"/>
<comment type="similarity">
    <text evidence="2">Belongs to the RibF family.</text>
</comment>
<keyword evidence="5" id="KW-0288">FMN</keyword>
<dbReference type="Pfam" id="PF06574">
    <property type="entry name" value="FAD_syn"/>
    <property type="match status" value="1"/>
</dbReference>
<keyword evidence="10" id="KW-0067">ATP-binding</keyword>
<comment type="catalytic activity">
    <reaction evidence="11">
        <text>FMN + ATP + H(+) = FAD + diphosphate</text>
        <dbReference type="Rhea" id="RHEA:17237"/>
        <dbReference type="ChEBI" id="CHEBI:15378"/>
        <dbReference type="ChEBI" id="CHEBI:30616"/>
        <dbReference type="ChEBI" id="CHEBI:33019"/>
        <dbReference type="ChEBI" id="CHEBI:57692"/>
        <dbReference type="ChEBI" id="CHEBI:58210"/>
        <dbReference type="EC" id="2.7.7.2"/>
    </reaction>
</comment>
<dbReference type="UniPathway" id="UPA00277">
    <property type="reaction ID" value="UER00407"/>
</dbReference>
<keyword evidence="6 13" id="KW-0808">Transferase</keyword>
<dbReference type="InterPro" id="IPR023468">
    <property type="entry name" value="Riboflavin_kinase"/>
</dbReference>
<dbReference type="GO" id="GO:0008531">
    <property type="term" value="F:riboflavin kinase activity"/>
    <property type="evidence" value="ECO:0007669"/>
    <property type="project" value="TreeGrafter"/>
</dbReference>
<evidence type="ECO:0000256" key="10">
    <source>
        <dbReference type="ARBA" id="ARBA00022840"/>
    </source>
</evidence>
<sequence>MKHITAAIGNFDGIHIGHNEIIRNCIEIGNRNSQQKKIITFEYEFANISNSAKRMKKIYGKNGKIGSLRNYGIDDIIFYSLDEDTAKMSPEEFISEVLIDQLQIKNIVVGFNFRFGYKAMGDIGLLKYLSKKYDYDVCIIDAIKKDDIVVSSSIIRTMIESGDIESVNGLLMERYRMDLRDHDVKPMPGNILKFGDMRFAYPPTGEYLVFANERFQHVKIKNTGNEFFLGTEKKLNTHLIEFIKKIN</sequence>
<dbReference type="CDD" id="cd02064">
    <property type="entry name" value="FAD_synthetase_N"/>
    <property type="match status" value="1"/>
</dbReference>
<dbReference type="PANTHER" id="PTHR22749">
    <property type="entry name" value="RIBOFLAVIN KINASE/FMN ADENYLYLTRANSFERASE"/>
    <property type="match status" value="1"/>
</dbReference>
<evidence type="ECO:0000256" key="3">
    <source>
        <dbReference type="ARBA" id="ARBA00012393"/>
    </source>
</evidence>
<reference evidence="13 14" key="1">
    <citation type="submission" date="2016-11" db="EMBL/GenBank/DDBJ databases">
        <authorList>
            <person name="Jaros S."/>
            <person name="Januszkiewicz K."/>
            <person name="Wedrychowicz H."/>
        </authorList>
    </citation>
    <scope>NUCLEOTIDE SEQUENCE [LARGE SCALE GENOMIC DNA]</scope>
    <source>
        <strain evidence="13 14">DSM 17477</strain>
    </source>
</reference>
<dbReference type="EMBL" id="FQZL01000006">
    <property type="protein sequence ID" value="SHI71207.1"/>
    <property type="molecule type" value="Genomic_DNA"/>
</dbReference>
<evidence type="ECO:0000313" key="13">
    <source>
        <dbReference type="EMBL" id="SHI71207.1"/>
    </source>
</evidence>
<dbReference type="RefSeq" id="WP_073047708.1">
    <property type="nucleotide sequence ID" value="NZ_FQZL01000006.1"/>
</dbReference>
<evidence type="ECO:0000256" key="4">
    <source>
        <dbReference type="ARBA" id="ARBA00022630"/>
    </source>
</evidence>
<dbReference type="PANTHER" id="PTHR22749:SF6">
    <property type="entry name" value="RIBOFLAVIN KINASE"/>
    <property type="match status" value="1"/>
</dbReference>
<feature type="domain" description="FAD synthetase" evidence="12">
    <location>
        <begin position="4"/>
        <end position="153"/>
    </location>
</feature>
<accession>A0A1M6DD41</accession>
<gene>
    <name evidence="13" type="ORF">SAMN02745751_00869</name>
</gene>
<evidence type="ECO:0000259" key="12">
    <source>
        <dbReference type="Pfam" id="PF06574"/>
    </source>
</evidence>
<keyword evidence="13" id="KW-0418">Kinase</keyword>
<name>A0A1M6DD41_9FIRM</name>
<keyword evidence="9" id="KW-0274">FAD</keyword>
<keyword evidence="4" id="KW-0285">Flavoprotein</keyword>
<evidence type="ECO:0000256" key="5">
    <source>
        <dbReference type="ARBA" id="ARBA00022643"/>
    </source>
</evidence>
<keyword evidence="8" id="KW-0547">Nucleotide-binding</keyword>
<evidence type="ECO:0000256" key="7">
    <source>
        <dbReference type="ARBA" id="ARBA00022695"/>
    </source>
</evidence>
<dbReference type="Gene3D" id="3.40.50.620">
    <property type="entry name" value="HUPs"/>
    <property type="match status" value="1"/>
</dbReference>
<dbReference type="GO" id="GO:0009231">
    <property type="term" value="P:riboflavin biosynthetic process"/>
    <property type="evidence" value="ECO:0007669"/>
    <property type="project" value="InterPro"/>
</dbReference>